<gene>
    <name evidence="5" type="ORF">Plil01_001854900</name>
</gene>
<dbReference type="GO" id="GO:0050660">
    <property type="term" value="F:flavin adenine dinucleotide binding"/>
    <property type="evidence" value="ECO:0007669"/>
    <property type="project" value="InterPro"/>
</dbReference>
<dbReference type="InterPro" id="IPR007867">
    <property type="entry name" value="GMC_OxRtase_C"/>
</dbReference>
<dbReference type="EMBL" id="BSXW01012523">
    <property type="protein sequence ID" value="GMF65979.1"/>
    <property type="molecule type" value="Genomic_DNA"/>
</dbReference>
<dbReference type="AlphaFoldDB" id="A0A9W6YJB8"/>
<dbReference type="PROSITE" id="PS50948">
    <property type="entry name" value="PAN"/>
    <property type="match status" value="1"/>
</dbReference>
<dbReference type="SUPFAM" id="SSF54373">
    <property type="entry name" value="FAD-linked reductases, C-terminal domain"/>
    <property type="match status" value="1"/>
</dbReference>
<evidence type="ECO:0000313" key="6">
    <source>
        <dbReference type="Proteomes" id="UP001165083"/>
    </source>
</evidence>
<accession>A0A9W6YJB8</accession>
<dbReference type="Proteomes" id="UP001165083">
    <property type="component" value="Unassembled WGS sequence"/>
</dbReference>
<dbReference type="SMART" id="SM00223">
    <property type="entry name" value="APPLE"/>
    <property type="match status" value="1"/>
</dbReference>
<dbReference type="OrthoDB" id="413885at2759"/>
<dbReference type="InterPro" id="IPR000177">
    <property type="entry name" value="Apple"/>
</dbReference>
<dbReference type="GO" id="GO:0005576">
    <property type="term" value="C:extracellular region"/>
    <property type="evidence" value="ECO:0007669"/>
    <property type="project" value="InterPro"/>
</dbReference>
<evidence type="ECO:0000256" key="3">
    <source>
        <dbReference type="SAM" id="SignalP"/>
    </source>
</evidence>
<dbReference type="GO" id="GO:0016614">
    <property type="term" value="F:oxidoreductase activity, acting on CH-OH group of donors"/>
    <property type="evidence" value="ECO:0007669"/>
    <property type="project" value="InterPro"/>
</dbReference>
<dbReference type="PROSITE" id="PS00624">
    <property type="entry name" value="GMC_OXRED_2"/>
    <property type="match status" value="1"/>
</dbReference>
<dbReference type="InterPro" id="IPR003609">
    <property type="entry name" value="Pan_app"/>
</dbReference>
<dbReference type="Pfam" id="PF00732">
    <property type="entry name" value="GMC_oxred_N"/>
    <property type="match status" value="1"/>
</dbReference>
<evidence type="ECO:0000256" key="1">
    <source>
        <dbReference type="ARBA" id="ARBA00022737"/>
    </source>
</evidence>
<protein>
    <submittedName>
        <fullName evidence="5">Unnamed protein product</fullName>
    </submittedName>
</protein>
<feature type="signal peptide" evidence="3">
    <location>
        <begin position="1"/>
        <end position="25"/>
    </location>
</feature>
<dbReference type="Pfam" id="PF14295">
    <property type="entry name" value="PAN_4"/>
    <property type="match status" value="2"/>
</dbReference>
<dbReference type="InterPro" id="IPR036188">
    <property type="entry name" value="FAD/NAD-bd_sf"/>
</dbReference>
<feature type="domain" description="Apple" evidence="4">
    <location>
        <begin position="643"/>
        <end position="699"/>
    </location>
</feature>
<dbReference type="Gene3D" id="3.50.4.10">
    <property type="entry name" value="Hepatocyte Growth Factor"/>
    <property type="match status" value="2"/>
</dbReference>
<evidence type="ECO:0000256" key="2">
    <source>
        <dbReference type="ARBA" id="ARBA00023157"/>
    </source>
</evidence>
<dbReference type="InterPro" id="IPR053208">
    <property type="entry name" value="GMC_Oxidoreductase_CD"/>
</dbReference>
<dbReference type="Pfam" id="PF01946">
    <property type="entry name" value="Thi4"/>
    <property type="match status" value="1"/>
</dbReference>
<dbReference type="GO" id="GO:0006508">
    <property type="term" value="P:proteolysis"/>
    <property type="evidence" value="ECO:0007669"/>
    <property type="project" value="InterPro"/>
</dbReference>
<keyword evidence="2" id="KW-1015">Disulfide bond</keyword>
<dbReference type="PANTHER" id="PTHR47190:SF2">
    <property type="entry name" value="CELLOBIOSE DEHYDROGENASE (AFU_ORTHOLOGUE AFUA_2G17620)"/>
    <property type="match status" value="1"/>
</dbReference>
<evidence type="ECO:0000313" key="5">
    <source>
        <dbReference type="EMBL" id="GMF65979.1"/>
    </source>
</evidence>
<dbReference type="Gene3D" id="3.30.410.10">
    <property type="entry name" value="Cholesterol Oxidase, domain 2"/>
    <property type="match status" value="1"/>
</dbReference>
<evidence type="ECO:0000259" key="4">
    <source>
        <dbReference type="PROSITE" id="PS50948"/>
    </source>
</evidence>
<dbReference type="SUPFAM" id="SSF51905">
    <property type="entry name" value="FAD/NAD(P)-binding domain"/>
    <property type="match status" value="1"/>
</dbReference>
<keyword evidence="6" id="KW-1185">Reference proteome</keyword>
<comment type="caution">
    <text evidence="5">The sequence shown here is derived from an EMBL/GenBank/DDBJ whole genome shotgun (WGS) entry which is preliminary data.</text>
</comment>
<dbReference type="Pfam" id="PF05199">
    <property type="entry name" value="GMC_oxred_C"/>
    <property type="match status" value="1"/>
</dbReference>
<organism evidence="5 6">
    <name type="scientific">Phytophthora lilii</name>
    <dbReference type="NCBI Taxonomy" id="2077276"/>
    <lineage>
        <taxon>Eukaryota</taxon>
        <taxon>Sar</taxon>
        <taxon>Stramenopiles</taxon>
        <taxon>Oomycota</taxon>
        <taxon>Peronosporomycetes</taxon>
        <taxon>Peronosporales</taxon>
        <taxon>Peronosporaceae</taxon>
        <taxon>Phytophthora</taxon>
    </lineage>
</organism>
<sequence>MRVFDLISWGCGVLAIGSSSVVVKAQTFDVIVVGSGPGGLVAAEYLSRDPNVSVLILEAGPKSMAATGGMDAPDYAKGSGLTKFDIPAEYDLIMYNPENEQYRVDWISDAYMWLGKTVGGCSSFNSVTYFRPPDAYTSQSQWPFSSAQMNSKMDENELMHGHTDVPSPDGKWYSQEGYFIFSKALKSIGYRERTLNYPSARNKKQKTFGHTPFTIKNGQRDSPAAAFWEPMSSRSNVQLMTEAKVDFLVRDADGKATGVVYNGGSQVFVSERGTVLMAAGALGTPKVLLQSGVGPNSQLDLLEKLGNYRGVSQEAGRVSNANVGRNLFDANLMYVSFSHPDMKSFVFDNRPADAVNQYMNESHTGPWAGAGPTLISFESYEVQGRTYEFQSNVHTHGFGELHKQDNAFTIAMYVLNPESRAHSGFDSNGDWRAYNEGDAYFGTPRDLAAMQSYVQKMVRVMEDNGATFISDTGSDPAAVADFVASTDSYISYFFGGTCYASSDASDMERCADEKLRVVGLKNVFVADASAMRDSTVNPYGFVMYVGREAADQAKVYIDSGVGTSSDDTCSALENDVDFQGGDIGSASSTSADGCCSICSNLNGCIAFTWTDYSGGVCWLKNSKGMVKTKTGAISGVLKSTTSCSALEDNVDNPQGVTLTAKSSDNCCSVCKATGGCKAFTWKDQNGGTCWLKGGKESEE</sequence>
<dbReference type="CDD" id="cd01100">
    <property type="entry name" value="APPLE_Factor_XI_like"/>
    <property type="match status" value="1"/>
</dbReference>
<dbReference type="Gene3D" id="3.50.50.60">
    <property type="entry name" value="FAD/NAD(P)-binding domain"/>
    <property type="match status" value="1"/>
</dbReference>
<name>A0A9W6YJB8_9STRA</name>
<keyword evidence="1" id="KW-0677">Repeat</keyword>
<keyword evidence="3" id="KW-0732">Signal</keyword>
<reference evidence="5" key="1">
    <citation type="submission" date="2023-04" db="EMBL/GenBank/DDBJ databases">
        <title>Phytophthora lilii NBRC 32176.</title>
        <authorList>
            <person name="Ichikawa N."/>
            <person name="Sato H."/>
            <person name="Tonouchi N."/>
        </authorList>
    </citation>
    <scope>NUCLEOTIDE SEQUENCE</scope>
    <source>
        <strain evidence="5">NBRC 32176</strain>
    </source>
</reference>
<dbReference type="InterPro" id="IPR000172">
    <property type="entry name" value="GMC_OxRdtase_N"/>
</dbReference>
<proteinExistence type="predicted"/>
<dbReference type="PANTHER" id="PTHR47190">
    <property type="entry name" value="DEHYDROGENASE, PUTATIVE-RELATED"/>
    <property type="match status" value="1"/>
</dbReference>
<feature type="chain" id="PRO_5040900247" evidence="3">
    <location>
        <begin position="26"/>
        <end position="699"/>
    </location>
</feature>